<feature type="region of interest" description="Disordered" evidence="1">
    <location>
        <begin position="11"/>
        <end position="44"/>
    </location>
</feature>
<dbReference type="PANTHER" id="PTHR46599:SF3">
    <property type="entry name" value="PIGGYBAC TRANSPOSABLE ELEMENT-DERIVED PROTEIN 4"/>
    <property type="match status" value="1"/>
</dbReference>
<evidence type="ECO:0000259" key="2">
    <source>
        <dbReference type="Pfam" id="PF13843"/>
    </source>
</evidence>
<dbReference type="EMBL" id="JAHLQT010026473">
    <property type="protein sequence ID" value="KAG7163257.1"/>
    <property type="molecule type" value="Genomic_DNA"/>
</dbReference>
<reference evidence="3" key="1">
    <citation type="journal article" date="2021" name="Sci. Adv.">
        <title>The American lobster genome reveals insights on longevity, neural, and immune adaptations.</title>
        <authorList>
            <person name="Polinski J.M."/>
            <person name="Zimin A.V."/>
            <person name="Clark K.F."/>
            <person name="Kohn A.B."/>
            <person name="Sadowski N."/>
            <person name="Timp W."/>
            <person name="Ptitsyn A."/>
            <person name="Khanna P."/>
            <person name="Romanova D.Y."/>
            <person name="Williams P."/>
            <person name="Greenwood S.J."/>
            <person name="Moroz L.L."/>
            <person name="Walt D.R."/>
            <person name="Bodnar A.G."/>
        </authorList>
    </citation>
    <scope>NUCLEOTIDE SEQUENCE</scope>
    <source>
        <strain evidence="3">GMGI-L3</strain>
    </source>
</reference>
<name>A0A8J5JS81_HOMAM</name>
<proteinExistence type="predicted"/>
<evidence type="ECO:0000256" key="1">
    <source>
        <dbReference type="SAM" id="MobiDB-lite"/>
    </source>
</evidence>
<comment type="caution">
    <text evidence="3">The sequence shown here is derived from an EMBL/GenBank/DDBJ whole genome shotgun (WGS) entry which is preliminary data.</text>
</comment>
<evidence type="ECO:0000313" key="4">
    <source>
        <dbReference type="Proteomes" id="UP000747542"/>
    </source>
</evidence>
<dbReference type="AlphaFoldDB" id="A0A8J5JS81"/>
<organism evidence="3 4">
    <name type="scientific">Homarus americanus</name>
    <name type="common">American lobster</name>
    <dbReference type="NCBI Taxonomy" id="6706"/>
    <lineage>
        <taxon>Eukaryota</taxon>
        <taxon>Metazoa</taxon>
        <taxon>Ecdysozoa</taxon>
        <taxon>Arthropoda</taxon>
        <taxon>Crustacea</taxon>
        <taxon>Multicrustacea</taxon>
        <taxon>Malacostraca</taxon>
        <taxon>Eumalacostraca</taxon>
        <taxon>Eucarida</taxon>
        <taxon>Decapoda</taxon>
        <taxon>Pleocyemata</taxon>
        <taxon>Astacidea</taxon>
        <taxon>Nephropoidea</taxon>
        <taxon>Nephropidae</taxon>
        <taxon>Homarus</taxon>
    </lineage>
</organism>
<dbReference type="Proteomes" id="UP000747542">
    <property type="component" value="Unassembled WGS sequence"/>
</dbReference>
<dbReference type="InterPro" id="IPR029526">
    <property type="entry name" value="PGBD"/>
</dbReference>
<feature type="domain" description="PiggyBac transposable element-derived protein" evidence="2">
    <location>
        <begin position="34"/>
        <end position="96"/>
    </location>
</feature>
<dbReference type="PANTHER" id="PTHR46599">
    <property type="entry name" value="PIGGYBAC TRANSPOSABLE ELEMENT-DERIVED PROTEIN 4"/>
    <property type="match status" value="1"/>
</dbReference>
<feature type="compositionally biased region" description="Low complexity" evidence="1">
    <location>
        <begin position="21"/>
        <end position="32"/>
    </location>
</feature>
<sequence length="137" mass="15265">MIKFMEANPYPPKGQVGGGLSPHHPSSQPSSQPEHRSTHTKKRIIKPTCVLDYSSNLHLVDKSNSMISTMESASKTIKWNNKLFFHLFDLTLLNAHILFMSVTKKMVFHDIVHEVVCVCAPAGICGGEDECPFQMSP</sequence>
<evidence type="ECO:0000313" key="3">
    <source>
        <dbReference type="EMBL" id="KAG7163257.1"/>
    </source>
</evidence>
<accession>A0A8J5JS81</accession>
<keyword evidence="4" id="KW-1185">Reference proteome</keyword>
<gene>
    <name evidence="3" type="primary">PGBD4-L19</name>
    <name evidence="3" type="ORF">Hamer_G004364</name>
</gene>
<dbReference type="Pfam" id="PF13843">
    <property type="entry name" value="DDE_Tnp_1_7"/>
    <property type="match status" value="1"/>
</dbReference>
<protein>
    <submittedName>
        <fullName evidence="3">PiggyBac transposable element-derived protein 4-like 19</fullName>
    </submittedName>
</protein>